<dbReference type="RefSeq" id="WP_089792590.1">
    <property type="nucleotide sequence ID" value="NZ_FPBP01000001.1"/>
</dbReference>
<reference evidence="3" key="1">
    <citation type="submission" date="2016-10" db="EMBL/GenBank/DDBJ databases">
        <authorList>
            <person name="Varghese N."/>
            <person name="Submissions S."/>
        </authorList>
    </citation>
    <scope>NUCLEOTIDE SEQUENCE [LARGE SCALE GENOMIC DNA]</scope>
    <source>
        <strain evidence="3">CGMCC 1.6981</strain>
    </source>
</reference>
<keyword evidence="1" id="KW-0472">Membrane</keyword>
<keyword evidence="1" id="KW-0812">Transmembrane</keyword>
<dbReference type="STRING" id="463301.SAMN04487955_101525"/>
<dbReference type="AlphaFoldDB" id="A0A1I7FJ00"/>
<keyword evidence="1" id="KW-1133">Transmembrane helix</keyword>
<gene>
    <name evidence="2" type="ORF">SAMN04487955_101525</name>
</gene>
<dbReference type="Pfam" id="PF04964">
    <property type="entry name" value="Flp_Fap"/>
    <property type="match status" value="1"/>
</dbReference>
<dbReference type="InterPro" id="IPR007047">
    <property type="entry name" value="Flp_Fap"/>
</dbReference>
<accession>A0A1I7FJ00</accession>
<sequence>MNKLMNGMQRFWRDEEGAETVEWVLVCALIIAAFITAYGTLSGNISALFGSIGTALTNATP</sequence>
<dbReference type="EMBL" id="FPBP01000001">
    <property type="protein sequence ID" value="SFU36183.1"/>
    <property type="molecule type" value="Genomic_DNA"/>
</dbReference>
<feature type="transmembrane region" description="Helical" evidence="1">
    <location>
        <begin position="21"/>
        <end position="41"/>
    </location>
</feature>
<evidence type="ECO:0000256" key="1">
    <source>
        <dbReference type="SAM" id="Phobius"/>
    </source>
</evidence>
<keyword evidence="3" id="KW-1185">Reference proteome</keyword>
<dbReference type="Proteomes" id="UP000198693">
    <property type="component" value="Unassembled WGS sequence"/>
</dbReference>
<dbReference type="OrthoDB" id="6174171at2"/>
<proteinExistence type="predicted"/>
<evidence type="ECO:0000313" key="3">
    <source>
        <dbReference type="Proteomes" id="UP000198693"/>
    </source>
</evidence>
<organism evidence="2 3">
    <name type="scientific">Halomonas korlensis</name>
    <dbReference type="NCBI Taxonomy" id="463301"/>
    <lineage>
        <taxon>Bacteria</taxon>
        <taxon>Pseudomonadati</taxon>
        <taxon>Pseudomonadota</taxon>
        <taxon>Gammaproteobacteria</taxon>
        <taxon>Oceanospirillales</taxon>
        <taxon>Halomonadaceae</taxon>
        <taxon>Halomonas</taxon>
    </lineage>
</organism>
<evidence type="ECO:0000313" key="2">
    <source>
        <dbReference type="EMBL" id="SFU36183.1"/>
    </source>
</evidence>
<protein>
    <submittedName>
        <fullName evidence="2">Flp/Fap pilin component</fullName>
    </submittedName>
</protein>
<name>A0A1I7FJ00_9GAMM</name>